<dbReference type="GO" id="GO:0005667">
    <property type="term" value="C:transcription regulator complex"/>
    <property type="evidence" value="ECO:0007669"/>
    <property type="project" value="TreeGrafter"/>
</dbReference>
<dbReference type="InterPro" id="IPR021394">
    <property type="entry name" value="Med25_PTOV"/>
</dbReference>
<dbReference type="Proteomes" id="UP000595437">
    <property type="component" value="Chromosome 18"/>
</dbReference>
<sequence length="128" mass="13804">MESPLGGGQDYKSHSVVCSVTTAVNEEGSPDVKSNAWPKKLIMQVIPKALVQNIGGHYFRNARSVFFHPEPCESLTALTRSLGSGYAGCVHFTGSPNCDIKVLILLYSSEKGPIWASFPMISTASWNG</sequence>
<feature type="domain" description="Mediator complex subunit Med25 PTOV" evidence="1">
    <location>
        <begin position="12"/>
        <end position="111"/>
    </location>
</feature>
<dbReference type="GO" id="GO:0045944">
    <property type="term" value="P:positive regulation of transcription by RNA polymerase II"/>
    <property type="evidence" value="ECO:0007669"/>
    <property type="project" value="TreeGrafter"/>
</dbReference>
<dbReference type="Gene3D" id="2.40.290.30">
    <property type="entry name" value="Mediator complex subunit 25, ACID domain"/>
    <property type="match status" value="1"/>
</dbReference>
<accession>A0A7T8JUD6</accession>
<reference evidence="3" key="1">
    <citation type="submission" date="2021-01" db="EMBL/GenBank/DDBJ databases">
        <title>Caligus Genome Assembly.</title>
        <authorList>
            <person name="Gallardo-Escarate C."/>
        </authorList>
    </citation>
    <scope>NUCLEOTIDE SEQUENCE [LARGE SCALE GENOMIC DNA]</scope>
</reference>
<dbReference type="AlphaFoldDB" id="A0A7T8JUD6"/>
<dbReference type="OrthoDB" id="7690434at2759"/>
<dbReference type="InterPro" id="IPR038196">
    <property type="entry name" value="Med25_PTOV_sf"/>
</dbReference>
<dbReference type="Pfam" id="PF11232">
    <property type="entry name" value="Med25"/>
    <property type="match status" value="1"/>
</dbReference>
<evidence type="ECO:0000313" key="2">
    <source>
        <dbReference type="EMBL" id="QQP35502.1"/>
    </source>
</evidence>
<proteinExistence type="predicted"/>
<evidence type="ECO:0000259" key="1">
    <source>
        <dbReference type="Pfam" id="PF11232"/>
    </source>
</evidence>
<dbReference type="EMBL" id="CP045907">
    <property type="protein sequence ID" value="QQP35502.1"/>
    <property type="molecule type" value="Genomic_DNA"/>
</dbReference>
<evidence type="ECO:0000313" key="3">
    <source>
        <dbReference type="Proteomes" id="UP000595437"/>
    </source>
</evidence>
<keyword evidence="3" id="KW-1185">Reference proteome</keyword>
<gene>
    <name evidence="2" type="ORF">FKW44_023749</name>
</gene>
<dbReference type="PANTHER" id="PTHR12433">
    <property type="entry name" value="MEDIATOR OF RNA POLYMERASE II TRANSCRIPTION SUBUNIT 25"/>
    <property type="match status" value="1"/>
</dbReference>
<name>A0A7T8JUD6_CALRO</name>
<dbReference type="GO" id="GO:0016592">
    <property type="term" value="C:mediator complex"/>
    <property type="evidence" value="ECO:0007669"/>
    <property type="project" value="TreeGrafter"/>
</dbReference>
<organism evidence="2 3">
    <name type="scientific">Caligus rogercresseyi</name>
    <name type="common">Sea louse</name>
    <dbReference type="NCBI Taxonomy" id="217165"/>
    <lineage>
        <taxon>Eukaryota</taxon>
        <taxon>Metazoa</taxon>
        <taxon>Ecdysozoa</taxon>
        <taxon>Arthropoda</taxon>
        <taxon>Crustacea</taxon>
        <taxon>Multicrustacea</taxon>
        <taxon>Hexanauplia</taxon>
        <taxon>Copepoda</taxon>
        <taxon>Siphonostomatoida</taxon>
        <taxon>Caligidae</taxon>
        <taxon>Caligus</taxon>
    </lineage>
</organism>
<dbReference type="PANTHER" id="PTHR12433:SF11">
    <property type="entry name" value="MEDIATOR OF RNA POLYMERASE II TRANSCRIPTION SUBUNIT 25"/>
    <property type="match status" value="1"/>
</dbReference>
<protein>
    <recommendedName>
        <fullName evidence="1">Mediator complex subunit Med25 PTOV domain-containing protein</fullName>
    </recommendedName>
</protein>